<evidence type="ECO:0000313" key="2">
    <source>
        <dbReference type="EMBL" id="MYM20591.1"/>
    </source>
</evidence>
<feature type="transmembrane region" description="Helical" evidence="1">
    <location>
        <begin position="79"/>
        <end position="103"/>
    </location>
</feature>
<keyword evidence="3" id="KW-1185">Reference proteome</keyword>
<evidence type="ECO:0000313" key="3">
    <source>
        <dbReference type="Proteomes" id="UP000469215"/>
    </source>
</evidence>
<protein>
    <submittedName>
        <fullName evidence="2">Uncharacterized protein</fullName>
    </submittedName>
</protein>
<dbReference type="AlphaFoldDB" id="A0A6N9H9Z6"/>
<organism evidence="2 3">
    <name type="scientific">Brevibacterium rongguiense</name>
    <dbReference type="NCBI Taxonomy" id="2695267"/>
    <lineage>
        <taxon>Bacteria</taxon>
        <taxon>Bacillati</taxon>
        <taxon>Actinomycetota</taxon>
        <taxon>Actinomycetes</taxon>
        <taxon>Micrococcales</taxon>
        <taxon>Brevibacteriaceae</taxon>
        <taxon>Brevibacterium</taxon>
    </lineage>
</organism>
<dbReference type="Proteomes" id="UP000469215">
    <property type="component" value="Unassembled WGS sequence"/>
</dbReference>
<keyword evidence="1" id="KW-1133">Transmembrane helix</keyword>
<gene>
    <name evidence="2" type="ORF">GSY69_11620</name>
</gene>
<sequence>MSAGWGALLLLPAGLAVVRALLIAAAAGLAIVFAARYRAGAGRVAGIVGGCAVGLGAVLESWALITASGRSGLPHTDPLVVLAAAVPCIIEGIGVLCIGLAAVSPARQRGAPWAAKR</sequence>
<reference evidence="2 3" key="1">
    <citation type="submission" date="2020-01" db="EMBL/GenBank/DDBJ databases">
        <authorList>
            <person name="Deng T."/>
        </authorList>
    </citation>
    <scope>NUCLEOTIDE SEQUENCE [LARGE SCALE GENOMIC DNA]</scope>
    <source>
        <strain evidence="2 3">5221</strain>
    </source>
</reference>
<comment type="caution">
    <text evidence="2">The sequence shown here is derived from an EMBL/GenBank/DDBJ whole genome shotgun (WGS) entry which is preliminary data.</text>
</comment>
<dbReference type="RefSeq" id="WP_160954005.1">
    <property type="nucleotide sequence ID" value="NZ_WWEQ01000061.1"/>
</dbReference>
<keyword evidence="1" id="KW-0472">Membrane</keyword>
<dbReference type="EMBL" id="WWEQ01000061">
    <property type="protein sequence ID" value="MYM20591.1"/>
    <property type="molecule type" value="Genomic_DNA"/>
</dbReference>
<feature type="transmembrane region" description="Helical" evidence="1">
    <location>
        <begin position="6"/>
        <end position="32"/>
    </location>
</feature>
<name>A0A6N9H9Z6_9MICO</name>
<accession>A0A6N9H9Z6</accession>
<keyword evidence="1" id="KW-0812">Transmembrane</keyword>
<proteinExistence type="predicted"/>
<feature type="transmembrane region" description="Helical" evidence="1">
    <location>
        <begin position="44"/>
        <end position="67"/>
    </location>
</feature>
<evidence type="ECO:0000256" key="1">
    <source>
        <dbReference type="SAM" id="Phobius"/>
    </source>
</evidence>